<keyword evidence="1" id="KW-1134">Transmembrane beta strand</keyword>
<protein>
    <submittedName>
        <fullName evidence="4">SusC/RagA family TonB-linked outer membrane protein</fullName>
    </submittedName>
</protein>
<dbReference type="RefSeq" id="WP_141428546.1">
    <property type="nucleotide sequence ID" value="NZ_AP019736.1"/>
</dbReference>
<evidence type="ECO:0000256" key="2">
    <source>
        <dbReference type="SAM" id="SignalP"/>
    </source>
</evidence>
<name>A0A4Y1X344_9BACT</name>
<dbReference type="InterPro" id="IPR037066">
    <property type="entry name" value="Plug_dom_sf"/>
</dbReference>
<dbReference type="InterPro" id="IPR008969">
    <property type="entry name" value="CarboxyPept-like_regulatory"/>
</dbReference>
<dbReference type="GO" id="GO:0009279">
    <property type="term" value="C:cell outer membrane"/>
    <property type="evidence" value="ECO:0007669"/>
    <property type="project" value="UniProtKB-SubCell"/>
</dbReference>
<comment type="similarity">
    <text evidence="1">Belongs to the TonB-dependent receptor family.</text>
</comment>
<feature type="domain" description="TonB-dependent receptor plug" evidence="3">
    <location>
        <begin position="118"/>
        <end position="223"/>
    </location>
</feature>
<dbReference type="PROSITE" id="PS52016">
    <property type="entry name" value="TONB_DEPENDENT_REC_3"/>
    <property type="match status" value="1"/>
</dbReference>
<dbReference type="InterPro" id="IPR023996">
    <property type="entry name" value="TonB-dep_OMP_SusC/RagA"/>
</dbReference>
<evidence type="ECO:0000259" key="3">
    <source>
        <dbReference type="Pfam" id="PF07715"/>
    </source>
</evidence>
<dbReference type="Gene3D" id="2.60.40.1120">
    <property type="entry name" value="Carboxypeptidase-like, regulatory domain"/>
    <property type="match status" value="1"/>
</dbReference>
<dbReference type="InterPro" id="IPR012910">
    <property type="entry name" value="Plug_dom"/>
</dbReference>
<dbReference type="Proteomes" id="UP000319374">
    <property type="component" value="Chromosome"/>
</dbReference>
<keyword evidence="1" id="KW-0812">Transmembrane</keyword>
<dbReference type="InterPro" id="IPR039426">
    <property type="entry name" value="TonB-dep_rcpt-like"/>
</dbReference>
<dbReference type="SUPFAM" id="SSF56935">
    <property type="entry name" value="Porins"/>
    <property type="match status" value="1"/>
</dbReference>
<keyword evidence="1" id="KW-0998">Cell outer membrane</keyword>
<accession>A0A4Y1X344</accession>
<keyword evidence="1" id="KW-0813">Transport</keyword>
<dbReference type="NCBIfam" id="TIGR04057">
    <property type="entry name" value="SusC_RagA_signa"/>
    <property type="match status" value="1"/>
</dbReference>
<feature type="chain" id="PRO_5021261303" evidence="2">
    <location>
        <begin position="21"/>
        <end position="1036"/>
    </location>
</feature>
<organism evidence="4 5">
    <name type="scientific">Alistipes dispar</name>
    <dbReference type="NCBI Taxonomy" id="2585119"/>
    <lineage>
        <taxon>Bacteria</taxon>
        <taxon>Pseudomonadati</taxon>
        <taxon>Bacteroidota</taxon>
        <taxon>Bacteroidia</taxon>
        <taxon>Bacteroidales</taxon>
        <taxon>Rikenellaceae</taxon>
        <taxon>Alistipes</taxon>
    </lineage>
</organism>
<keyword evidence="2" id="KW-0732">Signal</keyword>
<dbReference type="KEGG" id="ada:A5CPEGH6_13860"/>
<dbReference type="NCBIfam" id="TIGR04056">
    <property type="entry name" value="OMP_RagA_SusC"/>
    <property type="match status" value="1"/>
</dbReference>
<dbReference type="Pfam" id="PF07715">
    <property type="entry name" value="Plug"/>
    <property type="match status" value="1"/>
</dbReference>
<dbReference type="InterPro" id="IPR023997">
    <property type="entry name" value="TonB-dep_OMP_SusC/RagA_CS"/>
</dbReference>
<reference evidence="5" key="1">
    <citation type="submission" date="2019-06" db="EMBL/GenBank/DDBJ databases">
        <title>Alistipes onderdonkii subsp. vulgaris subsp. nov., Alistipes dispar sp. nov. and Alistipes communis sp. nov., isolated from human faeces, and creation of Alistipes onderdonkii subsp. onderdonkii subsp. nov.</title>
        <authorList>
            <person name="Sakamoto M."/>
            <person name="Ikeyama N."/>
            <person name="Ogata Y."/>
            <person name="Suda W."/>
            <person name="Iino T."/>
            <person name="Hattori M."/>
            <person name="Ohkuma M."/>
        </authorList>
    </citation>
    <scope>NUCLEOTIDE SEQUENCE [LARGE SCALE GENOMIC DNA]</scope>
    <source>
        <strain evidence="5">5CPEGH6</strain>
    </source>
</reference>
<proteinExistence type="inferred from homology"/>
<sequence length="1036" mass="115493">MKRFLTICVLLFAFAVQAGAQNKQQPAITVNGQVVDSNDMPIVGATVYIKDEPGTGNITNSEGRFTLKAKLYNTLVVSFVGYETVEQILTSDDDVKITLKEGNELEEVVVVGMGTQRKVSVTGAVAVVDTKDLELPATNIVNTLGGRVPGVISVQSSGEPGRNISEFWVRGIGTFGANSGALVLIDGLEGNLSQIDPADVESFSVLKDAAATAVYGSRGANGVVLVTTKRGKEEQLKITFRSNYTISELRRLPKYVNAIQYAEMANEAAAADGLSPIYDNTQMDIIRYGLDPDLYPDIDWQDVILNPTSFQHTQYVSAQGGGSVARYFASLGMSQESSAYKTLDDSKYSKGVGYDTYNFRTNIDINLTKTTQVYLGATGFMSVSKRPSMGKPYSRAESIQTPLTNWLWDSQAKTTPLMYPLRYSSGELPASGSDSDIPPHVLLNYTGNTVENQSRTLFNIGVKQDLNMITEGLSVQATGSWDSQTLFGESRYSMPALYLARERNQNGELMLSQQVTEQSVQYNSEAWNWRKLYFDAKVNYDRAFGDHRVGGLLFYYLESTTESGADSSMNAIAKRYQSLSGRFTYGFRDTYFLDLNFGLNGSENFQSGKQYGFFPAVAVGWVPTQYEFMKRIKWIEFMKIRASYGLVGNDRISNLRFPYLTIIKETTDTTPWGGSGVLTEERVGADNLMWEKAKKLDIGLDLHLFGGQFTMTVDYFRDRREGIFQQRAQIPDYVGVITMPYGNVGGMTSWGGDGNFEYFQPIGKNAHFTLRGNFTLSKNKIDNWEEATQPYPYLSKTGFSNDVQRGFVALGLFKDQQDVDMSPEQFGTVRPGDIKYKDVNGDGVITDDDQVPLFAYSGVPQFMYGFGAEVRYKNWTLNVLFKGTGNNYFLYGGKDGSKFDGYIPFNQGYKGNVLTLAYDPANRWTSAEYSGNKATENPHARFPRLSYGNNANNTKPSTFWKGNARYLRLQELSLNYNLRTPGLRKALGLQSIDFQVMCENLAVWDGVDIFDPEQAMDTGHAYPIPRRFSLQIYLNF</sequence>
<dbReference type="GeneID" id="98673363"/>
<feature type="signal peptide" evidence="2">
    <location>
        <begin position="1"/>
        <end position="20"/>
    </location>
</feature>
<evidence type="ECO:0000313" key="5">
    <source>
        <dbReference type="Proteomes" id="UP000319374"/>
    </source>
</evidence>
<evidence type="ECO:0000256" key="1">
    <source>
        <dbReference type="PROSITE-ProRule" id="PRU01360"/>
    </source>
</evidence>
<dbReference type="EMBL" id="AP019736">
    <property type="protein sequence ID" value="BBL06748.1"/>
    <property type="molecule type" value="Genomic_DNA"/>
</dbReference>
<keyword evidence="5" id="KW-1185">Reference proteome</keyword>
<evidence type="ECO:0000313" key="4">
    <source>
        <dbReference type="EMBL" id="BBL06748.1"/>
    </source>
</evidence>
<dbReference type="Gene3D" id="2.170.130.10">
    <property type="entry name" value="TonB-dependent receptor, plug domain"/>
    <property type="match status" value="1"/>
</dbReference>
<dbReference type="Pfam" id="PF13715">
    <property type="entry name" value="CarbopepD_reg_2"/>
    <property type="match status" value="1"/>
</dbReference>
<comment type="subcellular location">
    <subcellularLocation>
        <location evidence="1">Cell outer membrane</location>
        <topology evidence="1">Multi-pass membrane protein</topology>
    </subcellularLocation>
</comment>
<dbReference type="SUPFAM" id="SSF49464">
    <property type="entry name" value="Carboxypeptidase regulatory domain-like"/>
    <property type="match status" value="1"/>
</dbReference>
<dbReference type="OrthoDB" id="721000at2"/>
<dbReference type="FunFam" id="2.170.130.10:FF:000003">
    <property type="entry name" value="SusC/RagA family TonB-linked outer membrane protein"/>
    <property type="match status" value="1"/>
</dbReference>
<dbReference type="AlphaFoldDB" id="A0A4Y1X344"/>
<gene>
    <name evidence="4" type="ORF">A5CPEGH6_13860</name>
</gene>
<keyword evidence="1" id="KW-0472">Membrane</keyword>